<name>A0A9Q5CZ63_CLOBE</name>
<keyword evidence="8 9" id="KW-0472">Membrane</keyword>
<dbReference type="InterPro" id="IPR003593">
    <property type="entry name" value="AAA+_ATPase"/>
</dbReference>
<sequence>MKKMKKENPVAAIFGFAGEEKKKLMLSAIISVLSVFSGLIPYVVAAKLLDTLIAGNLENENIIKFGLLGLGAFIMQEVLNSISTYISHGVAFKTLSNIRVALIDKISKTSMGYIKGQPLGNFKKTIMDDVESLEYVLAHAVPEVTSNIIAPIVLIVYLFTINWSIALASLASAIIGFIITGIMMAGGAMKIFKMFTEGSAKMNSNVIEYVNGMEVIKVFNQTASSMKRYEGSVINYRDVMGNWFKHCWPFLAANNVITPLSIAFVLPAASFSYMNGNMSITNMILSMVISLGIAGPLIKLVKFTDHLNEIIMVNGKLKEIFNAPEIAEGNKAANIKDNGIKAENIVFGYSDTEIIHNISFEAAPGTMTALVGASGSGKSTIAKLIARFYEVNSGTIKIGGMNIKDMLFDKYTDLISYVSQDNYLPNMSLKDNILMGKPGATEKEVMFAAKAAGCDEFISKFEKGYDTLVGDAGDRLSGGERARITIARAIIKNAPIVILDEATASIDPENESKIQNALDKLSKGKTLIVIAHRLSTIVNADNIIVMDKGNIAAQGTHKKLLEESEIYKNMWEAHIGAKQWSMNKELDVSKKIIDKKIAEVR</sequence>
<evidence type="ECO:0000256" key="4">
    <source>
        <dbReference type="ARBA" id="ARBA00022692"/>
    </source>
</evidence>
<evidence type="ECO:0000256" key="6">
    <source>
        <dbReference type="ARBA" id="ARBA00022840"/>
    </source>
</evidence>
<dbReference type="RefSeq" id="WP_236887842.1">
    <property type="nucleotide sequence ID" value="NZ_CP016090.1"/>
</dbReference>
<dbReference type="InterPro" id="IPR017871">
    <property type="entry name" value="ABC_transporter-like_CS"/>
</dbReference>
<dbReference type="PANTHER" id="PTHR43394">
    <property type="entry name" value="ATP-DEPENDENT PERMEASE MDL1, MITOCHONDRIAL"/>
    <property type="match status" value="1"/>
</dbReference>
<evidence type="ECO:0000256" key="7">
    <source>
        <dbReference type="ARBA" id="ARBA00022989"/>
    </source>
</evidence>
<dbReference type="Proteomes" id="UP000821656">
    <property type="component" value="Unassembled WGS sequence"/>
</dbReference>
<dbReference type="InterPro" id="IPR039421">
    <property type="entry name" value="Type_1_exporter"/>
</dbReference>
<dbReference type="Gene3D" id="1.20.1560.10">
    <property type="entry name" value="ABC transporter type 1, transmembrane domain"/>
    <property type="match status" value="1"/>
</dbReference>
<dbReference type="InterPro" id="IPR036640">
    <property type="entry name" value="ABC1_TM_sf"/>
</dbReference>
<accession>A0A9Q5CZ63</accession>
<dbReference type="Pfam" id="PF00664">
    <property type="entry name" value="ABC_membrane"/>
    <property type="match status" value="1"/>
</dbReference>
<dbReference type="PROSITE" id="PS50893">
    <property type="entry name" value="ABC_TRANSPORTER_2"/>
    <property type="match status" value="1"/>
</dbReference>
<reference evidence="12" key="1">
    <citation type="submission" date="2020-05" db="EMBL/GenBank/DDBJ databases">
        <title>Genomic insights into acetone-butanol-ethanol (ABE) fermentation by sequencing solventogenic clostridia strains.</title>
        <authorList>
            <person name="Brown S."/>
        </authorList>
    </citation>
    <scope>NUCLEOTIDE SEQUENCE</scope>
    <source>
        <strain evidence="12">DJ126</strain>
    </source>
</reference>
<dbReference type="InterPro" id="IPR003439">
    <property type="entry name" value="ABC_transporter-like_ATP-bd"/>
</dbReference>
<feature type="transmembrane region" description="Helical" evidence="9">
    <location>
        <begin position="171"/>
        <end position="192"/>
    </location>
</feature>
<evidence type="ECO:0000256" key="3">
    <source>
        <dbReference type="ARBA" id="ARBA00022475"/>
    </source>
</evidence>
<dbReference type="PROSITE" id="PS50929">
    <property type="entry name" value="ABC_TM1F"/>
    <property type="match status" value="1"/>
</dbReference>
<organism evidence="12 13">
    <name type="scientific">Clostridium beijerinckii</name>
    <name type="common">Clostridium MP</name>
    <dbReference type="NCBI Taxonomy" id="1520"/>
    <lineage>
        <taxon>Bacteria</taxon>
        <taxon>Bacillati</taxon>
        <taxon>Bacillota</taxon>
        <taxon>Clostridia</taxon>
        <taxon>Eubacteriales</taxon>
        <taxon>Clostridiaceae</taxon>
        <taxon>Clostridium</taxon>
    </lineage>
</organism>
<evidence type="ECO:0000256" key="8">
    <source>
        <dbReference type="ARBA" id="ARBA00023136"/>
    </source>
</evidence>
<gene>
    <name evidence="12" type="ORF">DFH45_003522</name>
</gene>
<evidence type="ECO:0000259" key="11">
    <source>
        <dbReference type="PROSITE" id="PS50929"/>
    </source>
</evidence>
<evidence type="ECO:0000313" key="12">
    <source>
        <dbReference type="EMBL" id="NRV10559.1"/>
    </source>
</evidence>
<keyword evidence="2" id="KW-0813">Transport</keyword>
<comment type="caution">
    <text evidence="12">The sequence shown here is derived from an EMBL/GenBank/DDBJ whole genome shotgun (WGS) entry which is preliminary data.</text>
</comment>
<dbReference type="SUPFAM" id="SSF90123">
    <property type="entry name" value="ABC transporter transmembrane region"/>
    <property type="match status" value="1"/>
</dbReference>
<dbReference type="PANTHER" id="PTHR43394:SF1">
    <property type="entry name" value="ATP-BINDING CASSETTE SUB-FAMILY B MEMBER 10, MITOCHONDRIAL"/>
    <property type="match status" value="1"/>
</dbReference>
<keyword evidence="5" id="KW-0547">Nucleotide-binding</keyword>
<dbReference type="Gene3D" id="3.40.50.300">
    <property type="entry name" value="P-loop containing nucleotide triphosphate hydrolases"/>
    <property type="match status" value="1"/>
</dbReference>
<dbReference type="SMART" id="SM00382">
    <property type="entry name" value="AAA"/>
    <property type="match status" value="1"/>
</dbReference>
<dbReference type="FunFam" id="3.40.50.300:FF:000221">
    <property type="entry name" value="Multidrug ABC transporter ATP-binding protein"/>
    <property type="match status" value="1"/>
</dbReference>
<proteinExistence type="predicted"/>
<dbReference type="EMBL" id="JABSXK010000001">
    <property type="protein sequence ID" value="NRV10559.1"/>
    <property type="molecule type" value="Genomic_DNA"/>
</dbReference>
<evidence type="ECO:0000256" key="5">
    <source>
        <dbReference type="ARBA" id="ARBA00022741"/>
    </source>
</evidence>
<dbReference type="GO" id="GO:0015421">
    <property type="term" value="F:ABC-type oligopeptide transporter activity"/>
    <property type="evidence" value="ECO:0007669"/>
    <property type="project" value="TreeGrafter"/>
</dbReference>
<dbReference type="PROSITE" id="PS00211">
    <property type="entry name" value="ABC_TRANSPORTER_1"/>
    <property type="match status" value="1"/>
</dbReference>
<dbReference type="GO" id="GO:0005524">
    <property type="term" value="F:ATP binding"/>
    <property type="evidence" value="ECO:0007669"/>
    <property type="project" value="UniProtKB-KW"/>
</dbReference>
<protein>
    <submittedName>
        <fullName evidence="12">ATP-binding cassette subfamily B protein</fullName>
    </submittedName>
</protein>
<dbReference type="Pfam" id="PF00005">
    <property type="entry name" value="ABC_tran"/>
    <property type="match status" value="1"/>
</dbReference>
<dbReference type="InterPro" id="IPR011527">
    <property type="entry name" value="ABC1_TM_dom"/>
</dbReference>
<feature type="transmembrane region" description="Helical" evidence="9">
    <location>
        <begin position="280"/>
        <end position="298"/>
    </location>
</feature>
<evidence type="ECO:0000256" key="1">
    <source>
        <dbReference type="ARBA" id="ARBA00004651"/>
    </source>
</evidence>
<comment type="subcellular location">
    <subcellularLocation>
        <location evidence="1">Cell membrane</location>
        <topology evidence="1">Multi-pass membrane protein</topology>
    </subcellularLocation>
</comment>
<evidence type="ECO:0000256" key="9">
    <source>
        <dbReference type="SAM" id="Phobius"/>
    </source>
</evidence>
<feature type="transmembrane region" description="Helical" evidence="9">
    <location>
        <begin position="250"/>
        <end position="274"/>
    </location>
</feature>
<feature type="domain" description="ABC transmembrane type-1" evidence="11">
    <location>
        <begin position="26"/>
        <end position="309"/>
    </location>
</feature>
<feature type="domain" description="ABC transporter" evidence="10">
    <location>
        <begin position="340"/>
        <end position="573"/>
    </location>
</feature>
<dbReference type="SUPFAM" id="SSF52540">
    <property type="entry name" value="P-loop containing nucleoside triphosphate hydrolases"/>
    <property type="match status" value="1"/>
</dbReference>
<keyword evidence="6 12" id="KW-0067">ATP-binding</keyword>
<evidence type="ECO:0000313" key="13">
    <source>
        <dbReference type="Proteomes" id="UP000821656"/>
    </source>
</evidence>
<evidence type="ECO:0000259" key="10">
    <source>
        <dbReference type="PROSITE" id="PS50893"/>
    </source>
</evidence>
<dbReference type="InterPro" id="IPR027417">
    <property type="entry name" value="P-loop_NTPase"/>
</dbReference>
<dbReference type="AlphaFoldDB" id="A0A9Q5CZ63"/>
<dbReference type="GO" id="GO:0016887">
    <property type="term" value="F:ATP hydrolysis activity"/>
    <property type="evidence" value="ECO:0007669"/>
    <property type="project" value="InterPro"/>
</dbReference>
<keyword evidence="3" id="KW-1003">Cell membrane</keyword>
<keyword evidence="7 9" id="KW-1133">Transmembrane helix</keyword>
<feature type="transmembrane region" description="Helical" evidence="9">
    <location>
        <begin position="24"/>
        <end position="45"/>
    </location>
</feature>
<evidence type="ECO:0000256" key="2">
    <source>
        <dbReference type="ARBA" id="ARBA00022448"/>
    </source>
</evidence>
<dbReference type="GO" id="GO:0005886">
    <property type="term" value="C:plasma membrane"/>
    <property type="evidence" value="ECO:0007669"/>
    <property type="project" value="UniProtKB-SubCell"/>
</dbReference>
<keyword evidence="4 9" id="KW-0812">Transmembrane</keyword>